<dbReference type="Gene3D" id="1.10.357.10">
    <property type="entry name" value="Tetracycline Repressor, domain 2"/>
    <property type="match status" value="1"/>
</dbReference>
<name>A0A853CCI9_9ACTN</name>
<dbReference type="InterPro" id="IPR023772">
    <property type="entry name" value="DNA-bd_HTH_TetR-type_CS"/>
</dbReference>
<dbReference type="PRINTS" id="PR00455">
    <property type="entry name" value="HTHTETR"/>
</dbReference>
<keyword evidence="1" id="KW-0805">Transcription regulation</keyword>
<comment type="caution">
    <text evidence="6">The sequence shown here is derived from an EMBL/GenBank/DDBJ whole genome shotgun (WGS) entry which is preliminary data.</text>
</comment>
<accession>A0A853CCI9</accession>
<dbReference type="Proteomes" id="UP000541969">
    <property type="component" value="Unassembled WGS sequence"/>
</dbReference>
<dbReference type="SUPFAM" id="SSF46689">
    <property type="entry name" value="Homeodomain-like"/>
    <property type="match status" value="1"/>
</dbReference>
<keyword evidence="7" id="KW-1185">Reference proteome</keyword>
<evidence type="ECO:0000256" key="2">
    <source>
        <dbReference type="ARBA" id="ARBA00023125"/>
    </source>
</evidence>
<dbReference type="GO" id="GO:0003700">
    <property type="term" value="F:DNA-binding transcription factor activity"/>
    <property type="evidence" value="ECO:0007669"/>
    <property type="project" value="TreeGrafter"/>
</dbReference>
<dbReference type="Pfam" id="PF00440">
    <property type="entry name" value="TetR_N"/>
    <property type="match status" value="1"/>
</dbReference>
<reference evidence="6 7" key="1">
    <citation type="submission" date="2020-07" db="EMBL/GenBank/DDBJ databases">
        <title>Sequencing the genomes of 1000 actinobacteria strains.</title>
        <authorList>
            <person name="Klenk H.-P."/>
        </authorList>
    </citation>
    <scope>NUCLEOTIDE SEQUENCE [LARGE SCALE GENOMIC DNA]</scope>
    <source>
        <strain evidence="6 7">DSM 104001</strain>
    </source>
</reference>
<evidence type="ECO:0000313" key="6">
    <source>
        <dbReference type="EMBL" id="NYJ05474.1"/>
    </source>
</evidence>
<evidence type="ECO:0000259" key="5">
    <source>
        <dbReference type="PROSITE" id="PS50977"/>
    </source>
</evidence>
<evidence type="ECO:0000256" key="3">
    <source>
        <dbReference type="ARBA" id="ARBA00023163"/>
    </source>
</evidence>
<dbReference type="PANTHER" id="PTHR30055">
    <property type="entry name" value="HTH-TYPE TRANSCRIPTIONAL REGULATOR RUTR"/>
    <property type="match status" value="1"/>
</dbReference>
<sequence>MSGTPDWRAQKREETHQRIYDTGMRLFAERGFDRVSVGDIAREAKVSVPTFYAHFENKEHIVMQMPAQEEIDTILSAQPTDVPLAERIRSGIMAWINHYGPEEREQLLQRWRIVVATPGLRNQAATFERATAGLVSDALKADAEPGSSPVAMDVVVTASLSAYTQIILRWAEAGGTLSLEEVAEDVLNALREL</sequence>
<dbReference type="PROSITE" id="PS50977">
    <property type="entry name" value="HTH_TETR_2"/>
    <property type="match status" value="1"/>
</dbReference>
<proteinExistence type="predicted"/>
<keyword evidence="3" id="KW-0804">Transcription</keyword>
<feature type="DNA-binding region" description="H-T-H motif" evidence="4">
    <location>
        <begin position="36"/>
        <end position="55"/>
    </location>
</feature>
<organism evidence="6 7">
    <name type="scientific">Petropleomorpha daqingensis</name>
    <dbReference type="NCBI Taxonomy" id="2026353"/>
    <lineage>
        <taxon>Bacteria</taxon>
        <taxon>Bacillati</taxon>
        <taxon>Actinomycetota</taxon>
        <taxon>Actinomycetes</taxon>
        <taxon>Geodermatophilales</taxon>
        <taxon>Geodermatophilaceae</taxon>
        <taxon>Petropleomorpha</taxon>
    </lineage>
</organism>
<evidence type="ECO:0000256" key="4">
    <source>
        <dbReference type="PROSITE-ProRule" id="PRU00335"/>
    </source>
</evidence>
<dbReference type="RefSeq" id="WP_179716121.1">
    <property type="nucleotide sequence ID" value="NZ_JACBZT010000001.1"/>
</dbReference>
<dbReference type="InterPro" id="IPR050109">
    <property type="entry name" value="HTH-type_TetR-like_transc_reg"/>
</dbReference>
<dbReference type="EMBL" id="JACBZT010000001">
    <property type="protein sequence ID" value="NYJ05474.1"/>
    <property type="molecule type" value="Genomic_DNA"/>
</dbReference>
<dbReference type="PROSITE" id="PS01081">
    <property type="entry name" value="HTH_TETR_1"/>
    <property type="match status" value="1"/>
</dbReference>
<evidence type="ECO:0000256" key="1">
    <source>
        <dbReference type="ARBA" id="ARBA00023015"/>
    </source>
</evidence>
<gene>
    <name evidence="6" type="ORF">GGQ55_001752</name>
</gene>
<keyword evidence="2 4" id="KW-0238">DNA-binding</keyword>
<dbReference type="InterPro" id="IPR001647">
    <property type="entry name" value="HTH_TetR"/>
</dbReference>
<dbReference type="InterPro" id="IPR009057">
    <property type="entry name" value="Homeodomain-like_sf"/>
</dbReference>
<dbReference type="PANTHER" id="PTHR30055:SF234">
    <property type="entry name" value="HTH-TYPE TRANSCRIPTIONAL REGULATOR BETI"/>
    <property type="match status" value="1"/>
</dbReference>
<protein>
    <submittedName>
        <fullName evidence="6">AcrR family transcriptional regulator</fullName>
    </submittedName>
</protein>
<evidence type="ECO:0000313" key="7">
    <source>
        <dbReference type="Proteomes" id="UP000541969"/>
    </source>
</evidence>
<dbReference type="AlphaFoldDB" id="A0A853CCI9"/>
<feature type="domain" description="HTH tetR-type" evidence="5">
    <location>
        <begin position="13"/>
        <end position="73"/>
    </location>
</feature>
<dbReference type="Pfam" id="PF17754">
    <property type="entry name" value="TetR_C_14"/>
    <property type="match status" value="1"/>
</dbReference>
<dbReference type="GO" id="GO:0000976">
    <property type="term" value="F:transcription cis-regulatory region binding"/>
    <property type="evidence" value="ECO:0007669"/>
    <property type="project" value="TreeGrafter"/>
</dbReference>
<dbReference type="InterPro" id="IPR041347">
    <property type="entry name" value="MftR_C"/>
</dbReference>
<dbReference type="Gene3D" id="1.10.10.60">
    <property type="entry name" value="Homeodomain-like"/>
    <property type="match status" value="1"/>
</dbReference>